<sequence length="213" mass="24064">MNFFELIIEPCLLGIGLAAPIGPIKLEMIKRGINHGFWPSWLIGLGGMSADILFILLIFIGVYPFLQIEAVKLILASFGFVFLLKMSLSTIFHSLTKSPYNMENKNNKSSYWTGFFIALLNPFNLIFWFSIYGSSLTTIASETPSIYPFIIYSTSIILGIFIWNLNVAFTVHFAKNLINKTLLKMVTLAAGVFLLFFSLKLGKDMVELFIHLR</sequence>
<organism evidence="7 8">
    <name type="scientific">Bacillus carboniphilus</name>
    <dbReference type="NCBI Taxonomy" id="86663"/>
    <lineage>
        <taxon>Bacteria</taxon>
        <taxon>Bacillati</taxon>
        <taxon>Bacillota</taxon>
        <taxon>Bacilli</taxon>
        <taxon>Bacillales</taxon>
        <taxon>Bacillaceae</taxon>
        <taxon>Bacillus</taxon>
    </lineage>
</organism>
<dbReference type="Proteomes" id="UP001197974">
    <property type="component" value="Chromosome"/>
</dbReference>
<name>A0ABY9JV33_9BACI</name>
<evidence type="ECO:0000256" key="4">
    <source>
        <dbReference type="ARBA" id="ARBA00022989"/>
    </source>
</evidence>
<feature type="transmembrane region" description="Helical" evidence="6">
    <location>
        <begin position="6"/>
        <end position="26"/>
    </location>
</feature>
<reference evidence="7 8" key="1">
    <citation type="submission" date="2023-06" db="EMBL/GenBank/DDBJ databases">
        <title>Five Gram-positive bacteria isolated from mangrove sediments in Shenzhen, Guangdong, China.</title>
        <authorList>
            <person name="Yu S."/>
            <person name="Zheng W."/>
            <person name="Huang Y."/>
        </authorList>
    </citation>
    <scope>NUCLEOTIDE SEQUENCE [LARGE SCALE GENOMIC DNA]</scope>
    <source>
        <strain evidence="7 8">SaN35-3</strain>
    </source>
</reference>
<keyword evidence="3 6" id="KW-0812">Transmembrane</keyword>
<keyword evidence="5 6" id="KW-0472">Membrane</keyword>
<dbReference type="InterPro" id="IPR001123">
    <property type="entry name" value="LeuE-type"/>
</dbReference>
<evidence type="ECO:0000313" key="8">
    <source>
        <dbReference type="Proteomes" id="UP001197974"/>
    </source>
</evidence>
<comment type="subcellular location">
    <subcellularLocation>
        <location evidence="1">Cell membrane</location>
        <topology evidence="1">Multi-pass membrane protein</topology>
    </subcellularLocation>
</comment>
<evidence type="ECO:0000256" key="3">
    <source>
        <dbReference type="ARBA" id="ARBA00022692"/>
    </source>
</evidence>
<evidence type="ECO:0000256" key="2">
    <source>
        <dbReference type="ARBA" id="ARBA00022475"/>
    </source>
</evidence>
<evidence type="ECO:0000256" key="1">
    <source>
        <dbReference type="ARBA" id="ARBA00004651"/>
    </source>
</evidence>
<evidence type="ECO:0000313" key="7">
    <source>
        <dbReference type="EMBL" id="WLR43267.1"/>
    </source>
</evidence>
<keyword evidence="8" id="KW-1185">Reference proteome</keyword>
<gene>
    <name evidence="7" type="ORF">LC087_03475</name>
</gene>
<dbReference type="EMBL" id="CP129013">
    <property type="protein sequence ID" value="WLR43267.1"/>
    <property type="molecule type" value="Genomic_DNA"/>
</dbReference>
<feature type="transmembrane region" description="Helical" evidence="6">
    <location>
        <begin position="109"/>
        <end position="129"/>
    </location>
</feature>
<keyword evidence="4 6" id="KW-1133">Transmembrane helix</keyword>
<dbReference type="PANTHER" id="PTHR38825:SF2">
    <property type="entry name" value="LYSINE TRANSPORTER LYSE"/>
    <property type="match status" value="1"/>
</dbReference>
<feature type="transmembrane region" description="Helical" evidence="6">
    <location>
        <begin position="38"/>
        <end position="64"/>
    </location>
</feature>
<evidence type="ECO:0000256" key="6">
    <source>
        <dbReference type="SAM" id="Phobius"/>
    </source>
</evidence>
<accession>A0ABY9JV33</accession>
<proteinExistence type="predicted"/>
<dbReference type="PANTHER" id="PTHR38825">
    <property type="entry name" value="LYSINE EXPORTER PROTEIN (LYSE/YGGA)"/>
    <property type="match status" value="1"/>
</dbReference>
<feature type="transmembrane region" description="Helical" evidence="6">
    <location>
        <begin position="70"/>
        <end position="88"/>
    </location>
</feature>
<keyword evidence="2" id="KW-1003">Cell membrane</keyword>
<dbReference type="Pfam" id="PF01810">
    <property type="entry name" value="LysE"/>
    <property type="match status" value="1"/>
</dbReference>
<feature type="transmembrane region" description="Helical" evidence="6">
    <location>
        <begin position="181"/>
        <end position="199"/>
    </location>
</feature>
<dbReference type="RefSeq" id="WP_226539744.1">
    <property type="nucleotide sequence ID" value="NZ_CP129013.1"/>
</dbReference>
<evidence type="ECO:0000256" key="5">
    <source>
        <dbReference type="ARBA" id="ARBA00023136"/>
    </source>
</evidence>
<protein>
    <submittedName>
        <fullName evidence="7">LysE family transporter</fullName>
    </submittedName>
</protein>
<feature type="transmembrane region" description="Helical" evidence="6">
    <location>
        <begin position="149"/>
        <end position="169"/>
    </location>
</feature>